<dbReference type="AlphaFoldDB" id="A0A0E9PDB1"/>
<name>A0A0E9PDB1_ANGAN</name>
<organism evidence="1">
    <name type="scientific">Anguilla anguilla</name>
    <name type="common">European freshwater eel</name>
    <name type="synonym">Muraena anguilla</name>
    <dbReference type="NCBI Taxonomy" id="7936"/>
    <lineage>
        <taxon>Eukaryota</taxon>
        <taxon>Metazoa</taxon>
        <taxon>Chordata</taxon>
        <taxon>Craniata</taxon>
        <taxon>Vertebrata</taxon>
        <taxon>Euteleostomi</taxon>
        <taxon>Actinopterygii</taxon>
        <taxon>Neopterygii</taxon>
        <taxon>Teleostei</taxon>
        <taxon>Anguilliformes</taxon>
        <taxon>Anguillidae</taxon>
        <taxon>Anguilla</taxon>
    </lineage>
</organism>
<reference evidence="1" key="1">
    <citation type="submission" date="2014-11" db="EMBL/GenBank/DDBJ databases">
        <authorList>
            <person name="Amaro Gonzalez C."/>
        </authorList>
    </citation>
    <scope>NUCLEOTIDE SEQUENCE</scope>
</reference>
<evidence type="ECO:0000313" key="1">
    <source>
        <dbReference type="EMBL" id="JAH02050.1"/>
    </source>
</evidence>
<sequence>MHCSNSEGMQSSCFHLNSIQCTEKYPQLFNIESSCLRL</sequence>
<accession>A0A0E9PDB1</accession>
<proteinExistence type="predicted"/>
<protein>
    <submittedName>
        <fullName evidence="1">Uncharacterized protein</fullName>
    </submittedName>
</protein>
<dbReference type="EMBL" id="GBXM01106527">
    <property type="protein sequence ID" value="JAH02050.1"/>
    <property type="molecule type" value="Transcribed_RNA"/>
</dbReference>
<reference evidence="1" key="2">
    <citation type="journal article" date="2015" name="Fish Shellfish Immunol.">
        <title>Early steps in the European eel (Anguilla anguilla)-Vibrio vulnificus interaction in the gills: Role of the RtxA13 toxin.</title>
        <authorList>
            <person name="Callol A."/>
            <person name="Pajuelo D."/>
            <person name="Ebbesson L."/>
            <person name="Teles M."/>
            <person name="MacKenzie S."/>
            <person name="Amaro C."/>
        </authorList>
    </citation>
    <scope>NUCLEOTIDE SEQUENCE</scope>
</reference>